<evidence type="ECO:0000256" key="3">
    <source>
        <dbReference type="ARBA" id="ARBA00022517"/>
    </source>
</evidence>
<reference evidence="11 12" key="1">
    <citation type="journal article" date="2024" name="Science">
        <title>Giant polyketide synthase enzymes in the biosynthesis of giant marine polyether toxins.</title>
        <authorList>
            <person name="Fallon T.R."/>
            <person name="Shende V.V."/>
            <person name="Wierzbicki I.H."/>
            <person name="Pendleton A.L."/>
            <person name="Watervoot N.F."/>
            <person name="Auber R.P."/>
            <person name="Gonzalez D.J."/>
            <person name="Wisecaver J.H."/>
            <person name="Moore B.S."/>
        </authorList>
    </citation>
    <scope>NUCLEOTIDE SEQUENCE [LARGE SCALE GENOMIC DNA]</scope>
    <source>
        <strain evidence="11 12">12B1</strain>
    </source>
</reference>
<dbReference type="CDD" id="cd01895">
    <property type="entry name" value="EngA2"/>
    <property type="match status" value="1"/>
</dbReference>
<dbReference type="Pfam" id="PF01926">
    <property type="entry name" value="MMR_HSR1"/>
    <property type="match status" value="2"/>
</dbReference>
<dbReference type="NCBIfam" id="TIGR00231">
    <property type="entry name" value="small_GTP"/>
    <property type="match status" value="2"/>
</dbReference>
<evidence type="ECO:0000256" key="7">
    <source>
        <dbReference type="ARBA" id="ARBA00032345"/>
    </source>
</evidence>
<gene>
    <name evidence="11" type="ORF">AB1Y20_016423</name>
</gene>
<evidence type="ECO:0000256" key="4">
    <source>
        <dbReference type="ARBA" id="ARBA00022737"/>
    </source>
</evidence>
<dbReference type="CDD" id="cd01894">
    <property type="entry name" value="EngA1"/>
    <property type="match status" value="1"/>
</dbReference>
<dbReference type="InterPro" id="IPR016484">
    <property type="entry name" value="GTPase_Der"/>
</dbReference>
<sequence>MNRKLLGQWLGGARRLGASPRRRALSSPPLPLLAIIGAPNVGKSTLFNRLVRGDASYAAFRPLALVSPHAGTTRDRLEAHCSWGGVRFRVMDTGGVLDLPLGAVRGAAAHAVERRMEAQVVCALREAAVAVYVADGLAGVTPVDEGLAKILRRLRRETSLSLILAVNKIDSSGRDGLVYDFWSLGLGEPLAISAIHGHCTGDLLDLVVSALRSKPTPPPRSEEEDAARLIAAPSGEAEGWEEEEEEYDGFDVDDVVDLGPQDMDEKEARARDEAEEKRGVPLALEDEMKLAVIGKPNVGKSSILNRILKEERHVVHEKPGTTRDAVTSSFEWGGLRMLVADTAGIRKESGGGKQREEVDRMAVIRAKQMVKSAQVTMFVFDARETLTMQDKRIVNLAVMHKKSCVLVANKCDLLADHELAALEEKVRTQLPMLKYAPIVRTCALTGEGVDDAISMCVEAARWRRERVVKRRLNELFERAQLLRPLPLVGAVRLRIRYVTQGDTESPSFVFYMNRPDGWRDSDERWMENVIRSQWPFTATPLRLVFRAHGKHRGKQVKAPFTKREKLGMGWSAMQVLKNHKRQKQAEKEAARSKEGEAEV</sequence>
<comment type="similarity">
    <text evidence="1">Belongs to the TRAFAC class TrmE-Era-EngA-EngB-Septin-like GTPase superfamily. EngA (Der) GTPase family.</text>
</comment>
<keyword evidence="4" id="KW-0677">Repeat</keyword>
<dbReference type="InterPro" id="IPR032859">
    <property type="entry name" value="KH_dom-like"/>
</dbReference>
<keyword evidence="6" id="KW-0342">GTP-binding</keyword>
<dbReference type="PANTHER" id="PTHR43834">
    <property type="entry name" value="GTPASE DER"/>
    <property type="match status" value="1"/>
</dbReference>
<dbReference type="InterPro" id="IPR006073">
    <property type="entry name" value="GTP-bd"/>
</dbReference>
<evidence type="ECO:0000256" key="6">
    <source>
        <dbReference type="ARBA" id="ARBA00023134"/>
    </source>
</evidence>
<evidence type="ECO:0000256" key="5">
    <source>
        <dbReference type="ARBA" id="ARBA00022741"/>
    </source>
</evidence>
<dbReference type="SUPFAM" id="SSF52540">
    <property type="entry name" value="P-loop containing nucleoside triphosphate hydrolases"/>
    <property type="match status" value="2"/>
</dbReference>
<comment type="caution">
    <text evidence="11">The sequence shown here is derived from an EMBL/GenBank/DDBJ whole genome shotgun (WGS) entry which is preliminary data.</text>
</comment>
<proteinExistence type="inferred from homology"/>
<evidence type="ECO:0000256" key="2">
    <source>
        <dbReference type="ARBA" id="ARBA00020953"/>
    </source>
</evidence>
<feature type="domain" description="G" evidence="9">
    <location>
        <begin position="290"/>
        <end position="410"/>
    </location>
</feature>
<dbReference type="HAMAP" id="MF_00195">
    <property type="entry name" value="GTPase_Der"/>
    <property type="match status" value="1"/>
</dbReference>
<dbReference type="GO" id="GO:0005525">
    <property type="term" value="F:GTP binding"/>
    <property type="evidence" value="ECO:0007669"/>
    <property type="project" value="UniProtKB-KW"/>
</dbReference>
<evidence type="ECO:0000259" key="9">
    <source>
        <dbReference type="Pfam" id="PF01926"/>
    </source>
</evidence>
<organism evidence="11 12">
    <name type="scientific">Prymnesium parvum</name>
    <name type="common">Toxic golden alga</name>
    <dbReference type="NCBI Taxonomy" id="97485"/>
    <lineage>
        <taxon>Eukaryota</taxon>
        <taxon>Haptista</taxon>
        <taxon>Haptophyta</taxon>
        <taxon>Prymnesiophyceae</taxon>
        <taxon>Prymnesiales</taxon>
        <taxon>Prymnesiaceae</taxon>
        <taxon>Prymnesium</taxon>
    </lineage>
</organism>
<evidence type="ECO:0000313" key="11">
    <source>
        <dbReference type="EMBL" id="KAL1496469.1"/>
    </source>
</evidence>
<dbReference type="InterPro" id="IPR027417">
    <property type="entry name" value="P-loop_NTPase"/>
</dbReference>
<dbReference type="NCBIfam" id="TIGR03594">
    <property type="entry name" value="GTPase_EngA"/>
    <property type="match status" value="1"/>
</dbReference>
<dbReference type="InterPro" id="IPR005225">
    <property type="entry name" value="Small_GTP-bd"/>
</dbReference>
<feature type="region of interest" description="Disordered" evidence="8">
    <location>
        <begin position="577"/>
        <end position="599"/>
    </location>
</feature>
<name>A0AB34IF49_PRYPA</name>
<dbReference type="PRINTS" id="PR00449">
    <property type="entry name" value="RASTRNSFRMNG"/>
</dbReference>
<dbReference type="InterPro" id="IPR015946">
    <property type="entry name" value="KH_dom-like_a/b"/>
</dbReference>
<accession>A0AB34IF49</accession>
<keyword evidence="12" id="KW-1185">Reference proteome</keyword>
<evidence type="ECO:0000256" key="8">
    <source>
        <dbReference type="SAM" id="MobiDB-lite"/>
    </source>
</evidence>
<protein>
    <recommendedName>
        <fullName evidence="2">GTPase Der</fullName>
    </recommendedName>
    <alternativeName>
        <fullName evidence="7">GTP-binding protein EngA</fullName>
    </alternativeName>
</protein>
<feature type="domain" description="GTPase Der C-terminal KH-domain-like" evidence="10">
    <location>
        <begin position="466"/>
        <end position="546"/>
    </location>
</feature>
<dbReference type="PANTHER" id="PTHR43834:SF6">
    <property type="entry name" value="GTPASE DER"/>
    <property type="match status" value="1"/>
</dbReference>
<dbReference type="Gene3D" id="3.40.50.300">
    <property type="entry name" value="P-loop containing nucleotide triphosphate hydrolases"/>
    <property type="match status" value="2"/>
</dbReference>
<feature type="domain" description="G" evidence="9">
    <location>
        <begin position="34"/>
        <end position="168"/>
    </location>
</feature>
<dbReference type="EMBL" id="JBGBPQ010000029">
    <property type="protein sequence ID" value="KAL1496469.1"/>
    <property type="molecule type" value="Genomic_DNA"/>
</dbReference>
<evidence type="ECO:0000313" key="12">
    <source>
        <dbReference type="Proteomes" id="UP001515480"/>
    </source>
</evidence>
<evidence type="ECO:0000259" key="10">
    <source>
        <dbReference type="Pfam" id="PF14714"/>
    </source>
</evidence>
<dbReference type="Proteomes" id="UP001515480">
    <property type="component" value="Unassembled WGS sequence"/>
</dbReference>
<dbReference type="Pfam" id="PF14714">
    <property type="entry name" value="KH_dom-like"/>
    <property type="match status" value="1"/>
</dbReference>
<keyword evidence="3" id="KW-0690">Ribosome biogenesis</keyword>
<feature type="compositionally biased region" description="Basic and acidic residues" evidence="8">
    <location>
        <begin position="583"/>
        <end position="599"/>
    </location>
</feature>
<dbReference type="Gene3D" id="3.30.300.20">
    <property type="match status" value="1"/>
</dbReference>
<dbReference type="AlphaFoldDB" id="A0AB34IF49"/>
<keyword evidence="5" id="KW-0547">Nucleotide-binding</keyword>
<dbReference type="GO" id="GO:0042254">
    <property type="term" value="P:ribosome biogenesis"/>
    <property type="evidence" value="ECO:0007669"/>
    <property type="project" value="UniProtKB-KW"/>
</dbReference>
<evidence type="ECO:0000256" key="1">
    <source>
        <dbReference type="ARBA" id="ARBA00008279"/>
    </source>
</evidence>